<dbReference type="EMBL" id="RBXP01000017">
    <property type="protein sequence ID" value="RKT50796.1"/>
    <property type="molecule type" value="Genomic_DNA"/>
</dbReference>
<accession>A0A495VNA7</accession>
<name>A0A495VNA7_9RHOO</name>
<comment type="caution">
    <text evidence="1">The sequence shown here is derived from an EMBL/GenBank/DDBJ whole genome shotgun (WGS) entry which is preliminary data.</text>
</comment>
<dbReference type="AlphaFoldDB" id="A0A495VNA7"/>
<keyword evidence="2" id="KW-1185">Reference proteome</keyword>
<dbReference type="Proteomes" id="UP000270626">
    <property type="component" value="Unassembled WGS sequence"/>
</dbReference>
<gene>
    <name evidence="1" type="ORF">DFR40_2731</name>
</gene>
<protein>
    <submittedName>
        <fullName evidence="1">Uncharacterized protein</fullName>
    </submittedName>
</protein>
<proteinExistence type="predicted"/>
<reference evidence="1 2" key="1">
    <citation type="submission" date="2018-10" db="EMBL/GenBank/DDBJ databases">
        <title>Genomic Encyclopedia of Type Strains, Phase IV (KMG-IV): sequencing the most valuable type-strain genomes for metagenomic binning, comparative biology and taxonomic classification.</title>
        <authorList>
            <person name="Goeker M."/>
        </authorList>
    </citation>
    <scope>NUCLEOTIDE SEQUENCE [LARGE SCALE GENOMIC DNA]</scope>
    <source>
        <strain evidence="1 2">DSM 23841</strain>
    </source>
</reference>
<dbReference type="OrthoDB" id="9181137at2"/>
<evidence type="ECO:0000313" key="1">
    <source>
        <dbReference type="EMBL" id="RKT50796.1"/>
    </source>
</evidence>
<evidence type="ECO:0000313" key="2">
    <source>
        <dbReference type="Proteomes" id="UP000270626"/>
    </source>
</evidence>
<organism evidence="1 2">
    <name type="scientific">Azonexus fungiphilus</name>
    <dbReference type="NCBI Taxonomy" id="146940"/>
    <lineage>
        <taxon>Bacteria</taxon>
        <taxon>Pseudomonadati</taxon>
        <taxon>Pseudomonadota</taxon>
        <taxon>Betaproteobacteria</taxon>
        <taxon>Rhodocyclales</taxon>
        <taxon>Azonexaceae</taxon>
        <taxon>Azonexus</taxon>
    </lineage>
</organism>
<sequence length="275" mass="29031">MLSITQLGGTRGLAAYLATSRSSVAATPAVTTASAAASGEKVSLSAAAMAAQQGEAAAKSAGIALPQSVRDWFDKDFSEAVLSEARSRLAAIREVGRFGAEGPLGLPLLPESQALLDDFRAEMRSLSAGGHAAMDENASARYNLLLNLSMRVQMQGWRTPMASEADAQHEFDVANAMAALVRDDPTLAPPVDPAAEAPLESWPQRWQAAGLEMPSFEPLATRSLWLQMADAAGFAESEFVTAARELASRFDGHALTRQVEQLIAERYAQTLAAAG</sequence>
<dbReference type="RefSeq" id="WP_121459019.1">
    <property type="nucleotide sequence ID" value="NZ_RBXP01000017.1"/>
</dbReference>